<evidence type="ECO:0000259" key="1">
    <source>
        <dbReference type="PROSITE" id="PS51186"/>
    </source>
</evidence>
<dbReference type="Proteomes" id="UP000289856">
    <property type="component" value="Chromosome"/>
</dbReference>
<dbReference type="CDD" id="cd04301">
    <property type="entry name" value="NAT_SF"/>
    <property type="match status" value="1"/>
</dbReference>
<dbReference type="RefSeq" id="WP_130610646.1">
    <property type="nucleotide sequence ID" value="NZ_AP019400.1"/>
</dbReference>
<sequence>MLQKFNAADRVLSNNTFISNEVQYNLLHRISESTGSSCLKADDETMIYAQSTGNNAWIWISKNISVTRQDELLQELIDFLKGTTLPGVSGEPTLTERFAQIYSKANSVQYQPTMRLESYFCSELHKPVNVRGTMRKATRENVETVAEFLAGFSEGAYGIVVDPATQIPEAVGIIDTGGLYLWFVDGHPASMANIAHRSPRHARINAVYTPASFRKKGYASALVAELCSIITSESLVPMLYADLNNPDSNKVYQKIGFVESGKIVNIKFK</sequence>
<dbReference type="EMBL" id="AP019400">
    <property type="protein sequence ID" value="BBI34009.1"/>
    <property type="molecule type" value="Genomic_DNA"/>
</dbReference>
<dbReference type="GO" id="GO:0016747">
    <property type="term" value="F:acyltransferase activity, transferring groups other than amino-acyl groups"/>
    <property type="evidence" value="ECO:0007669"/>
    <property type="project" value="InterPro"/>
</dbReference>
<dbReference type="AlphaFoldDB" id="A0A3T1D7I6"/>
<reference evidence="2 3" key="1">
    <citation type="submission" date="2019-01" db="EMBL/GenBank/DDBJ databases">
        <title>Complete genome sequence of Cohnella hallensis HS21 isolated from Korean fir (Abies koreana) rhizospheric soil.</title>
        <authorList>
            <person name="Jiang L."/>
            <person name="Kang S.W."/>
            <person name="Kim S."/>
            <person name="Jung J."/>
            <person name="Kim C.Y."/>
            <person name="Kim D.H."/>
            <person name="Kim S.W."/>
            <person name="Lee J."/>
        </authorList>
    </citation>
    <scope>NUCLEOTIDE SEQUENCE [LARGE SCALE GENOMIC DNA]</scope>
    <source>
        <strain evidence="2 3">HS21</strain>
    </source>
</reference>
<dbReference type="SUPFAM" id="SSF55729">
    <property type="entry name" value="Acyl-CoA N-acyltransferases (Nat)"/>
    <property type="match status" value="1"/>
</dbReference>
<keyword evidence="3" id="KW-1185">Reference proteome</keyword>
<accession>A0A3T1D7I6</accession>
<dbReference type="Pfam" id="PF00583">
    <property type="entry name" value="Acetyltransf_1"/>
    <property type="match status" value="1"/>
</dbReference>
<evidence type="ECO:0000313" key="2">
    <source>
        <dbReference type="EMBL" id="BBI34009.1"/>
    </source>
</evidence>
<evidence type="ECO:0000313" key="3">
    <source>
        <dbReference type="Proteomes" id="UP000289856"/>
    </source>
</evidence>
<protein>
    <submittedName>
        <fullName evidence="2">N-acetyltransferase</fullName>
    </submittedName>
</protein>
<keyword evidence="2" id="KW-0808">Transferase</keyword>
<dbReference type="OrthoDB" id="3174529at2"/>
<organism evidence="2 3">
    <name type="scientific">Cohnella abietis</name>
    <dbReference type="NCBI Taxonomy" id="2507935"/>
    <lineage>
        <taxon>Bacteria</taxon>
        <taxon>Bacillati</taxon>
        <taxon>Bacillota</taxon>
        <taxon>Bacilli</taxon>
        <taxon>Bacillales</taxon>
        <taxon>Paenibacillaceae</taxon>
        <taxon>Cohnella</taxon>
    </lineage>
</organism>
<dbReference type="PROSITE" id="PS51186">
    <property type="entry name" value="GNAT"/>
    <property type="match status" value="1"/>
</dbReference>
<dbReference type="KEGG" id="cohn:KCTCHS21_34080"/>
<proteinExistence type="predicted"/>
<name>A0A3T1D7I6_9BACL</name>
<dbReference type="InterPro" id="IPR016181">
    <property type="entry name" value="Acyl_CoA_acyltransferase"/>
</dbReference>
<dbReference type="InterPro" id="IPR000182">
    <property type="entry name" value="GNAT_dom"/>
</dbReference>
<dbReference type="Gene3D" id="3.40.630.30">
    <property type="match status" value="1"/>
</dbReference>
<gene>
    <name evidence="2" type="ORF">KCTCHS21_34080</name>
</gene>
<feature type="domain" description="N-acetyltransferase" evidence="1">
    <location>
        <begin position="132"/>
        <end position="269"/>
    </location>
</feature>